<evidence type="ECO:0000313" key="3">
    <source>
        <dbReference type="Proteomes" id="UP000009192"/>
    </source>
</evidence>
<evidence type="ECO:0000313" key="2">
    <source>
        <dbReference type="EMBL" id="KRG02948.1"/>
    </source>
</evidence>
<dbReference type="InParanoid" id="A0A0Q9XDH6"/>
<keyword evidence="1" id="KW-1133">Transmembrane helix</keyword>
<keyword evidence="1" id="KW-0812">Transmembrane</keyword>
<organism evidence="2 3">
    <name type="scientific">Drosophila mojavensis</name>
    <name type="common">Fruit fly</name>
    <dbReference type="NCBI Taxonomy" id="7230"/>
    <lineage>
        <taxon>Eukaryota</taxon>
        <taxon>Metazoa</taxon>
        <taxon>Ecdysozoa</taxon>
        <taxon>Arthropoda</taxon>
        <taxon>Hexapoda</taxon>
        <taxon>Insecta</taxon>
        <taxon>Pterygota</taxon>
        <taxon>Neoptera</taxon>
        <taxon>Endopterygota</taxon>
        <taxon>Diptera</taxon>
        <taxon>Brachycera</taxon>
        <taxon>Muscomorpha</taxon>
        <taxon>Ephydroidea</taxon>
        <taxon>Drosophilidae</taxon>
        <taxon>Drosophila</taxon>
    </lineage>
</organism>
<evidence type="ECO:0000256" key="1">
    <source>
        <dbReference type="SAM" id="Phobius"/>
    </source>
</evidence>
<protein>
    <submittedName>
        <fullName evidence="2">Uncharacterized protein</fullName>
    </submittedName>
</protein>
<sequence>MAGFHTLVSIFIYLSFVLLFLVPNINGEAWCFNCEILAECEVHTNFKKFAKKVDKDKVVEKTGNDPANPNMDRCLKAGHTISGTISDTICSAGEDSMCHTIAEHTEDPLKIGMHCASCMILCGCPRRSHLRKDRRNEESALKEDAIVITICLAAFYMLM</sequence>
<keyword evidence="3" id="KW-1185">Reference proteome</keyword>
<accession>A0A0Q9XDH6</accession>
<dbReference type="AlphaFoldDB" id="A0A0Q9XDH6"/>
<gene>
    <name evidence="2" type="primary">Dmoj\GI26180</name>
    <name evidence="2" type="ORF">Dmoj_GI26180</name>
</gene>
<dbReference type="EMBL" id="CH933807">
    <property type="protein sequence ID" value="KRG02948.1"/>
    <property type="molecule type" value="Genomic_DNA"/>
</dbReference>
<proteinExistence type="predicted"/>
<dbReference type="KEGG" id="dmo:Dmoj_GI26180"/>
<dbReference type="Proteomes" id="UP000009192">
    <property type="component" value="Unassembled WGS sequence"/>
</dbReference>
<keyword evidence="1" id="KW-0472">Membrane</keyword>
<reference evidence="2 3" key="1">
    <citation type="journal article" date="2007" name="Nature">
        <title>Evolution of genes and genomes on the Drosophila phylogeny.</title>
        <authorList>
            <consortium name="Drosophila 12 Genomes Consortium"/>
            <person name="Clark A.G."/>
            <person name="Eisen M.B."/>
            <person name="Smith D.R."/>
            <person name="Bergman C.M."/>
            <person name="Oliver B."/>
            <person name="Markow T.A."/>
            <person name="Kaufman T.C."/>
            <person name="Kellis M."/>
            <person name="Gelbart W."/>
            <person name="Iyer V.N."/>
            <person name="Pollard D.A."/>
            <person name="Sackton T.B."/>
            <person name="Larracuente A.M."/>
            <person name="Singh N.D."/>
            <person name="Abad J.P."/>
            <person name="Abt D.N."/>
            <person name="Adryan B."/>
            <person name="Aguade M."/>
            <person name="Akashi H."/>
            <person name="Anderson W.W."/>
            <person name="Aquadro C.F."/>
            <person name="Ardell D.H."/>
            <person name="Arguello R."/>
            <person name="Artieri C.G."/>
            <person name="Barbash D.A."/>
            <person name="Barker D."/>
            <person name="Barsanti P."/>
            <person name="Batterham P."/>
            <person name="Batzoglou S."/>
            <person name="Begun D."/>
            <person name="Bhutkar A."/>
            <person name="Blanco E."/>
            <person name="Bosak S.A."/>
            <person name="Bradley R.K."/>
            <person name="Brand A.D."/>
            <person name="Brent M.R."/>
            <person name="Brooks A.N."/>
            <person name="Brown R.H."/>
            <person name="Butlin R.K."/>
            <person name="Caggese C."/>
            <person name="Calvi B.R."/>
            <person name="Bernardo de Carvalho A."/>
            <person name="Caspi A."/>
            <person name="Castrezana S."/>
            <person name="Celniker S.E."/>
            <person name="Chang J.L."/>
            <person name="Chapple C."/>
            <person name="Chatterji S."/>
            <person name="Chinwalla A."/>
            <person name="Civetta A."/>
            <person name="Clifton S.W."/>
            <person name="Comeron J.M."/>
            <person name="Costello J.C."/>
            <person name="Coyne J.A."/>
            <person name="Daub J."/>
            <person name="David R.G."/>
            <person name="Delcher A.L."/>
            <person name="Delehaunty K."/>
            <person name="Do C.B."/>
            <person name="Ebling H."/>
            <person name="Edwards K."/>
            <person name="Eickbush T."/>
            <person name="Evans J.D."/>
            <person name="Filipski A."/>
            <person name="Findeiss S."/>
            <person name="Freyhult E."/>
            <person name="Fulton L."/>
            <person name="Fulton R."/>
            <person name="Garcia A.C."/>
            <person name="Gardiner A."/>
            <person name="Garfield D.A."/>
            <person name="Garvin B.E."/>
            <person name="Gibson G."/>
            <person name="Gilbert D."/>
            <person name="Gnerre S."/>
            <person name="Godfrey J."/>
            <person name="Good R."/>
            <person name="Gotea V."/>
            <person name="Gravely B."/>
            <person name="Greenberg A.J."/>
            <person name="Griffiths-Jones S."/>
            <person name="Gross S."/>
            <person name="Guigo R."/>
            <person name="Gustafson E.A."/>
            <person name="Haerty W."/>
            <person name="Hahn M.W."/>
            <person name="Halligan D.L."/>
            <person name="Halpern A.L."/>
            <person name="Halter G.M."/>
            <person name="Han M.V."/>
            <person name="Heger A."/>
            <person name="Hillier L."/>
            <person name="Hinrichs A.S."/>
            <person name="Holmes I."/>
            <person name="Hoskins R.A."/>
            <person name="Hubisz M.J."/>
            <person name="Hultmark D."/>
            <person name="Huntley M.A."/>
            <person name="Jaffe D.B."/>
            <person name="Jagadeeshan S."/>
            <person name="Jeck W.R."/>
            <person name="Johnson J."/>
            <person name="Jones C.D."/>
            <person name="Jordan W.C."/>
            <person name="Karpen G.H."/>
            <person name="Kataoka E."/>
            <person name="Keightley P.D."/>
            <person name="Kheradpour P."/>
            <person name="Kirkness E.F."/>
            <person name="Koerich L.B."/>
            <person name="Kristiansen K."/>
            <person name="Kudrna D."/>
            <person name="Kulathinal R.J."/>
            <person name="Kumar S."/>
            <person name="Kwok R."/>
            <person name="Lander E."/>
            <person name="Langley C.H."/>
            <person name="Lapoint R."/>
            <person name="Lazzaro B.P."/>
            <person name="Lee S.J."/>
            <person name="Levesque L."/>
            <person name="Li R."/>
            <person name="Lin C.F."/>
            <person name="Lin M.F."/>
            <person name="Lindblad-Toh K."/>
            <person name="Llopart A."/>
            <person name="Long M."/>
            <person name="Low L."/>
            <person name="Lozovsky E."/>
            <person name="Lu J."/>
            <person name="Luo M."/>
            <person name="Machado C.A."/>
            <person name="Makalowski W."/>
            <person name="Marzo M."/>
            <person name="Matsuda M."/>
            <person name="Matzkin L."/>
            <person name="McAllister B."/>
            <person name="McBride C.S."/>
            <person name="McKernan B."/>
            <person name="McKernan K."/>
            <person name="Mendez-Lago M."/>
            <person name="Minx P."/>
            <person name="Mollenhauer M.U."/>
            <person name="Montooth K."/>
            <person name="Mount S.M."/>
            <person name="Mu X."/>
            <person name="Myers E."/>
            <person name="Negre B."/>
            <person name="Newfeld S."/>
            <person name="Nielsen R."/>
            <person name="Noor M.A."/>
            <person name="O'Grady P."/>
            <person name="Pachter L."/>
            <person name="Papaceit M."/>
            <person name="Parisi M.J."/>
            <person name="Parisi M."/>
            <person name="Parts L."/>
            <person name="Pedersen J.S."/>
            <person name="Pesole G."/>
            <person name="Phillippy A.M."/>
            <person name="Ponting C.P."/>
            <person name="Pop M."/>
            <person name="Porcelli D."/>
            <person name="Powell J.R."/>
            <person name="Prohaska S."/>
            <person name="Pruitt K."/>
            <person name="Puig M."/>
            <person name="Quesneville H."/>
            <person name="Ram K.R."/>
            <person name="Rand D."/>
            <person name="Rasmussen M.D."/>
            <person name="Reed L.K."/>
            <person name="Reenan R."/>
            <person name="Reily A."/>
            <person name="Remington K.A."/>
            <person name="Rieger T.T."/>
            <person name="Ritchie M.G."/>
            <person name="Robin C."/>
            <person name="Rogers Y.H."/>
            <person name="Rohde C."/>
            <person name="Rozas J."/>
            <person name="Rubenfield M.J."/>
            <person name="Ruiz A."/>
            <person name="Russo S."/>
            <person name="Salzberg S.L."/>
            <person name="Sanchez-Gracia A."/>
            <person name="Saranga D.J."/>
            <person name="Sato H."/>
            <person name="Schaeffer S.W."/>
            <person name="Schatz M.C."/>
            <person name="Schlenke T."/>
            <person name="Schwartz R."/>
            <person name="Segarra C."/>
            <person name="Singh R.S."/>
            <person name="Sirot L."/>
            <person name="Sirota M."/>
            <person name="Sisneros N.B."/>
            <person name="Smith C.D."/>
            <person name="Smith T.F."/>
            <person name="Spieth J."/>
            <person name="Stage D.E."/>
            <person name="Stark A."/>
            <person name="Stephan W."/>
            <person name="Strausberg R.L."/>
            <person name="Strempel S."/>
            <person name="Sturgill D."/>
            <person name="Sutton G."/>
            <person name="Sutton G.G."/>
            <person name="Tao W."/>
            <person name="Teichmann S."/>
            <person name="Tobari Y.N."/>
            <person name="Tomimura Y."/>
            <person name="Tsolas J.M."/>
            <person name="Valente V.L."/>
            <person name="Venter E."/>
            <person name="Venter J.C."/>
            <person name="Vicario S."/>
            <person name="Vieira F.G."/>
            <person name="Vilella A.J."/>
            <person name="Villasante A."/>
            <person name="Walenz B."/>
            <person name="Wang J."/>
            <person name="Wasserman M."/>
            <person name="Watts T."/>
            <person name="Wilson D."/>
            <person name="Wilson R.K."/>
            <person name="Wing R.A."/>
            <person name="Wolfner M.F."/>
            <person name="Wong A."/>
            <person name="Wong G.K."/>
            <person name="Wu C.I."/>
            <person name="Wu G."/>
            <person name="Yamamoto D."/>
            <person name="Yang H.P."/>
            <person name="Yang S.P."/>
            <person name="Yorke J.A."/>
            <person name="Yoshida K."/>
            <person name="Zdobnov E."/>
            <person name="Zhang P."/>
            <person name="Zhang Y."/>
            <person name="Zimin A.V."/>
            <person name="Baldwin J."/>
            <person name="Abdouelleil A."/>
            <person name="Abdulkadir J."/>
            <person name="Abebe A."/>
            <person name="Abera B."/>
            <person name="Abreu J."/>
            <person name="Acer S.C."/>
            <person name="Aftuck L."/>
            <person name="Alexander A."/>
            <person name="An P."/>
            <person name="Anderson E."/>
            <person name="Anderson S."/>
            <person name="Arachi H."/>
            <person name="Azer M."/>
            <person name="Bachantsang P."/>
            <person name="Barry A."/>
            <person name="Bayul T."/>
            <person name="Berlin A."/>
            <person name="Bessette D."/>
            <person name="Bloom T."/>
            <person name="Blye J."/>
            <person name="Boguslavskiy L."/>
            <person name="Bonnet C."/>
            <person name="Boukhgalter B."/>
            <person name="Bourzgui I."/>
            <person name="Brown A."/>
            <person name="Cahill P."/>
            <person name="Channer S."/>
            <person name="Cheshatsang Y."/>
            <person name="Chuda L."/>
            <person name="Citroen M."/>
            <person name="Collymore A."/>
            <person name="Cooke P."/>
            <person name="Costello M."/>
            <person name="D'Aco K."/>
            <person name="Daza R."/>
            <person name="De Haan G."/>
            <person name="DeGray S."/>
            <person name="DeMaso C."/>
            <person name="Dhargay N."/>
            <person name="Dooley K."/>
            <person name="Dooley E."/>
            <person name="Doricent M."/>
            <person name="Dorje P."/>
            <person name="Dorjee K."/>
            <person name="Dupes A."/>
            <person name="Elong R."/>
            <person name="Falk J."/>
            <person name="Farina A."/>
            <person name="Faro S."/>
            <person name="Ferguson D."/>
            <person name="Fisher S."/>
            <person name="Foley C.D."/>
            <person name="Franke A."/>
            <person name="Friedrich D."/>
            <person name="Gadbois L."/>
            <person name="Gearin G."/>
            <person name="Gearin C.R."/>
            <person name="Giannoukos G."/>
            <person name="Goode T."/>
            <person name="Graham J."/>
            <person name="Grandbois E."/>
            <person name="Grewal S."/>
            <person name="Gyaltsen K."/>
            <person name="Hafez N."/>
            <person name="Hagos B."/>
            <person name="Hall J."/>
            <person name="Henson C."/>
            <person name="Hollinger A."/>
            <person name="Honan T."/>
            <person name="Huard M.D."/>
            <person name="Hughes L."/>
            <person name="Hurhula B."/>
            <person name="Husby M.E."/>
            <person name="Kamat A."/>
            <person name="Kanga B."/>
            <person name="Kashin S."/>
            <person name="Khazanovich D."/>
            <person name="Kisner P."/>
            <person name="Lance K."/>
            <person name="Lara M."/>
            <person name="Lee W."/>
            <person name="Lennon N."/>
            <person name="Letendre F."/>
            <person name="LeVine R."/>
            <person name="Lipovsky A."/>
            <person name="Liu X."/>
            <person name="Liu J."/>
            <person name="Liu S."/>
            <person name="Lokyitsang T."/>
            <person name="Lokyitsang Y."/>
            <person name="Lubonja R."/>
            <person name="Lui A."/>
            <person name="MacDonald P."/>
            <person name="Magnisalis V."/>
            <person name="Maru K."/>
            <person name="Matthews C."/>
            <person name="McCusker W."/>
            <person name="McDonough S."/>
            <person name="Mehta T."/>
            <person name="Meldrim J."/>
            <person name="Meneus L."/>
            <person name="Mihai O."/>
            <person name="Mihalev A."/>
            <person name="Mihova T."/>
            <person name="Mittelman R."/>
            <person name="Mlenga V."/>
            <person name="Montmayeur A."/>
            <person name="Mulrain L."/>
            <person name="Navidi A."/>
            <person name="Naylor J."/>
            <person name="Negash T."/>
            <person name="Nguyen T."/>
            <person name="Nguyen N."/>
            <person name="Nicol R."/>
            <person name="Norbu C."/>
            <person name="Norbu N."/>
            <person name="Novod N."/>
            <person name="O'Neill B."/>
            <person name="Osman S."/>
            <person name="Markiewicz E."/>
            <person name="Oyono O.L."/>
            <person name="Patti C."/>
            <person name="Phunkhang P."/>
            <person name="Pierre F."/>
            <person name="Priest M."/>
            <person name="Raghuraman S."/>
            <person name="Rege F."/>
            <person name="Reyes R."/>
            <person name="Rise C."/>
            <person name="Rogov P."/>
            <person name="Ross K."/>
            <person name="Ryan E."/>
            <person name="Settipalli S."/>
            <person name="Shea T."/>
            <person name="Sherpa N."/>
            <person name="Shi L."/>
            <person name="Shih D."/>
            <person name="Sparrow T."/>
            <person name="Spaulding J."/>
            <person name="Stalker J."/>
            <person name="Stange-Thomann N."/>
            <person name="Stavropoulos S."/>
            <person name="Stone C."/>
            <person name="Strader C."/>
            <person name="Tesfaye S."/>
            <person name="Thomson T."/>
            <person name="Thoulutsang Y."/>
            <person name="Thoulutsang D."/>
            <person name="Topham K."/>
            <person name="Topping I."/>
            <person name="Tsamla T."/>
            <person name="Vassiliev H."/>
            <person name="Vo A."/>
            <person name="Wangchuk T."/>
            <person name="Wangdi T."/>
            <person name="Weiand M."/>
            <person name="Wilkinson J."/>
            <person name="Wilson A."/>
            <person name="Yadav S."/>
            <person name="Young G."/>
            <person name="Yu Q."/>
            <person name="Zembek L."/>
            <person name="Zhong D."/>
            <person name="Zimmer A."/>
            <person name="Zwirko Z."/>
            <person name="Jaffe D.B."/>
            <person name="Alvarez P."/>
            <person name="Brockman W."/>
            <person name="Butler J."/>
            <person name="Chin C."/>
            <person name="Gnerre S."/>
            <person name="Grabherr M."/>
            <person name="Kleber M."/>
            <person name="Mauceli E."/>
            <person name="MacCallum I."/>
        </authorList>
    </citation>
    <scope>NUCLEOTIDE SEQUENCE [LARGE SCALE GENOMIC DNA]</scope>
    <source>
        <strain evidence="3">Tucson 15081-1352.22</strain>
    </source>
</reference>
<name>A0A0Q9XDH6_DROMO</name>
<feature type="transmembrane region" description="Helical" evidence="1">
    <location>
        <begin position="6"/>
        <end position="22"/>
    </location>
</feature>